<dbReference type="InterPro" id="IPR000086">
    <property type="entry name" value="NUDIX_hydrolase_dom"/>
</dbReference>
<name>A0A9X1IBV4_9PROT</name>
<keyword evidence="3 6" id="KW-0378">Hydrolase</keyword>
<dbReference type="PANTHER" id="PTHR12629:SF0">
    <property type="entry name" value="DIPHOSPHOINOSITOL-POLYPHOSPHATE DIPHOSPHATASE"/>
    <property type="match status" value="1"/>
</dbReference>
<comment type="caution">
    <text evidence="6">The sequence shown here is derived from an EMBL/GenBank/DDBJ whole genome shotgun (WGS) entry which is preliminary data.</text>
</comment>
<dbReference type="Pfam" id="PF00293">
    <property type="entry name" value="NUDIX"/>
    <property type="match status" value="1"/>
</dbReference>
<protein>
    <submittedName>
        <fullName evidence="6">NUDIX hydrolase</fullName>
    </submittedName>
</protein>
<evidence type="ECO:0000256" key="4">
    <source>
        <dbReference type="ARBA" id="ARBA00022842"/>
    </source>
</evidence>
<evidence type="ECO:0000313" key="6">
    <source>
        <dbReference type="EMBL" id="MCB4821522.1"/>
    </source>
</evidence>
<comment type="cofactor">
    <cofactor evidence="1">
        <name>Mg(2+)</name>
        <dbReference type="ChEBI" id="CHEBI:18420"/>
    </cofactor>
</comment>
<dbReference type="PANTHER" id="PTHR12629">
    <property type="entry name" value="DIPHOSPHOINOSITOL POLYPHOSPHATE PHOSPHOHYDROLASE"/>
    <property type="match status" value="1"/>
</dbReference>
<dbReference type="RefSeq" id="WP_226606357.1">
    <property type="nucleotide sequence ID" value="NZ_JAJAQI010000008.1"/>
</dbReference>
<dbReference type="PROSITE" id="PS51462">
    <property type="entry name" value="NUDIX"/>
    <property type="match status" value="1"/>
</dbReference>
<sequence>MSRRTSTARRRQCAALPLSRRGDDLFVLLVTSRETRRWVVPKGWVEKRHSPADQAAQEAYEEAGIRGRVASAPIGRYAYAKRLRDGASVTCEVEVFALEVEQLLEDWPEKGQRERRWFSLPDAAAAVQEGGLGSLMLSLAAPTAA</sequence>
<feature type="domain" description="Nudix hydrolase" evidence="5">
    <location>
        <begin position="8"/>
        <end position="140"/>
    </location>
</feature>
<dbReference type="GO" id="GO:0016462">
    <property type="term" value="F:pyrophosphatase activity"/>
    <property type="evidence" value="ECO:0007669"/>
    <property type="project" value="InterPro"/>
</dbReference>
<evidence type="ECO:0000256" key="3">
    <source>
        <dbReference type="ARBA" id="ARBA00022801"/>
    </source>
</evidence>
<accession>A0A9X1IBV4</accession>
<evidence type="ECO:0000259" key="5">
    <source>
        <dbReference type="PROSITE" id="PS51462"/>
    </source>
</evidence>
<dbReference type="CDD" id="cd04666">
    <property type="entry name" value="NUDIX_DIPP2_like_Nudt4"/>
    <property type="match status" value="1"/>
</dbReference>
<reference evidence="6" key="1">
    <citation type="submission" date="2021-10" db="EMBL/GenBank/DDBJ databases">
        <title>Roseicella aerolatum sp. nov., isolated from aerosols of e-waste dismantling site.</title>
        <authorList>
            <person name="Qin T."/>
        </authorList>
    </citation>
    <scope>NUCLEOTIDE SEQUENCE</scope>
    <source>
        <strain evidence="6">GB24</strain>
    </source>
</reference>
<gene>
    <name evidence="6" type="ORF">LHA35_07230</name>
</gene>
<evidence type="ECO:0000256" key="2">
    <source>
        <dbReference type="ARBA" id="ARBA00022723"/>
    </source>
</evidence>
<evidence type="ECO:0000313" key="7">
    <source>
        <dbReference type="Proteomes" id="UP001139311"/>
    </source>
</evidence>
<dbReference type="Proteomes" id="UP001139311">
    <property type="component" value="Unassembled WGS sequence"/>
</dbReference>
<organism evidence="6 7">
    <name type="scientific">Roseicella aerolata</name>
    <dbReference type="NCBI Taxonomy" id="2883479"/>
    <lineage>
        <taxon>Bacteria</taxon>
        <taxon>Pseudomonadati</taxon>
        <taxon>Pseudomonadota</taxon>
        <taxon>Alphaproteobacteria</taxon>
        <taxon>Acetobacterales</taxon>
        <taxon>Roseomonadaceae</taxon>
        <taxon>Roseicella</taxon>
    </lineage>
</organism>
<dbReference type="GO" id="GO:0046872">
    <property type="term" value="F:metal ion binding"/>
    <property type="evidence" value="ECO:0007669"/>
    <property type="project" value="UniProtKB-KW"/>
</dbReference>
<keyword evidence="4" id="KW-0460">Magnesium</keyword>
<evidence type="ECO:0000256" key="1">
    <source>
        <dbReference type="ARBA" id="ARBA00001946"/>
    </source>
</evidence>
<dbReference type="GO" id="GO:0005737">
    <property type="term" value="C:cytoplasm"/>
    <property type="evidence" value="ECO:0007669"/>
    <property type="project" value="TreeGrafter"/>
</dbReference>
<keyword evidence="2" id="KW-0479">Metal-binding</keyword>
<keyword evidence="7" id="KW-1185">Reference proteome</keyword>
<dbReference type="InterPro" id="IPR015797">
    <property type="entry name" value="NUDIX_hydrolase-like_dom_sf"/>
</dbReference>
<dbReference type="EMBL" id="JAJAQI010000008">
    <property type="protein sequence ID" value="MCB4821522.1"/>
    <property type="molecule type" value="Genomic_DNA"/>
</dbReference>
<dbReference type="SUPFAM" id="SSF55811">
    <property type="entry name" value="Nudix"/>
    <property type="match status" value="1"/>
</dbReference>
<dbReference type="InterPro" id="IPR047198">
    <property type="entry name" value="DDP-like_NUDIX"/>
</dbReference>
<dbReference type="Gene3D" id="3.90.79.10">
    <property type="entry name" value="Nucleoside Triphosphate Pyrophosphohydrolase"/>
    <property type="match status" value="1"/>
</dbReference>
<dbReference type="AlphaFoldDB" id="A0A9X1IBV4"/>
<proteinExistence type="predicted"/>